<evidence type="ECO:0000313" key="3">
    <source>
        <dbReference type="Proteomes" id="UP001196509"/>
    </source>
</evidence>
<organism evidence="2 3">
    <name type="scientific">Flavimaribacter sediminis</name>
    <dbReference type="NCBI Taxonomy" id="2865987"/>
    <lineage>
        <taxon>Bacteria</taxon>
        <taxon>Pseudomonadati</taxon>
        <taxon>Pseudomonadota</taxon>
        <taxon>Alphaproteobacteria</taxon>
        <taxon>Hyphomicrobiales</taxon>
        <taxon>Rhizobiaceae</taxon>
        <taxon>Flavimaribacter</taxon>
    </lineage>
</organism>
<name>A0AAE2ZGR3_9HYPH</name>
<protein>
    <submittedName>
        <fullName evidence="2">DUF3604 domain-containing protein</fullName>
    </submittedName>
</protein>
<gene>
    <name evidence="2" type="ORF">K1W69_01670</name>
</gene>
<feature type="chain" id="PRO_5042278199" evidence="1">
    <location>
        <begin position="21"/>
        <end position="636"/>
    </location>
</feature>
<dbReference type="Proteomes" id="UP001196509">
    <property type="component" value="Unassembled WGS sequence"/>
</dbReference>
<proteinExistence type="predicted"/>
<dbReference type="Pfam" id="PF12228">
    <property type="entry name" value="DUF3604"/>
    <property type="match status" value="1"/>
</dbReference>
<dbReference type="AlphaFoldDB" id="A0AAE2ZGR3"/>
<reference evidence="2" key="1">
    <citation type="submission" date="2021-08" db="EMBL/GenBank/DDBJ databases">
        <title>Hoeflea bacterium WL0058 sp. nov., isolated from the sediment.</title>
        <authorList>
            <person name="Wang L."/>
            <person name="Zhang D."/>
        </authorList>
    </citation>
    <scope>NUCLEOTIDE SEQUENCE</scope>
    <source>
        <strain evidence="2">WL0058</strain>
    </source>
</reference>
<feature type="signal peptide" evidence="1">
    <location>
        <begin position="1"/>
        <end position="20"/>
    </location>
</feature>
<dbReference type="Gene3D" id="3.20.20.140">
    <property type="entry name" value="Metal-dependent hydrolases"/>
    <property type="match status" value="1"/>
</dbReference>
<evidence type="ECO:0000256" key="1">
    <source>
        <dbReference type="SAM" id="SignalP"/>
    </source>
</evidence>
<comment type="caution">
    <text evidence="2">The sequence shown here is derived from an EMBL/GenBank/DDBJ whole genome shotgun (WGS) entry which is preliminary data.</text>
</comment>
<dbReference type="InterPro" id="IPR022028">
    <property type="entry name" value="DUF3604"/>
</dbReference>
<dbReference type="EMBL" id="JAICBX010000001">
    <property type="protein sequence ID" value="MBW8635876.1"/>
    <property type="molecule type" value="Genomic_DNA"/>
</dbReference>
<keyword evidence="1" id="KW-0732">Signal</keyword>
<sequence>MKNAQGFLILAALWTATALAQEQGYVGDVAISEEDVKLGARHYSPYLDQTYPNRVLWGDTHLHTSYSTDAGMIGNTLGPDEAFRFARGEKVRASVGDYAQLVRPLDFLVVADHSENLGLAPMIAESNPGLLANDWGRQLHDLVKGGDPIAAYVEWGAALNSATDRINDDDLQRTMWNRIVDSAESFNEPGVFTALHGFEWSSGPDANNLHRIVMFRDDGDKVEDLVPFSAYDSSDPEDLWDWMEAYERNTGGKVMAFAHNGNLSNGLMFDDVRMNGEPLDIDYAERRMRWEPLYEVTQIKGDGETHPSLSPNDEFADYYTWDRGNFGTKLKTPDMLPREYARQALARGLKYDEEIGANPFKFGLIGSTDSHTSLATSREDNYFGKASIVEPGTGEARYEDFIVQPVILGEDIAVRHYETLASGLAGAWARENTREAIWDAFRRKEVYATTGSRITVRVFAGWDFGEDEVHRPDFAETGYDRGVPMGADLFKGPEGAAPTFMVRALRDPVGANLDRIQIVKGWVNAEGEPQTKVFDVSWSGDREPGAEGKLPPVGSTVNGSDYTNTIGVAALGGYWIDPEFDPSRRAYYYVRVLEIPTPSWLAYDEAFYGNLDLPDDAVMTQQDRAYTSPIWYTPQG</sequence>
<evidence type="ECO:0000313" key="2">
    <source>
        <dbReference type="EMBL" id="MBW8635876.1"/>
    </source>
</evidence>
<keyword evidence="3" id="KW-1185">Reference proteome</keyword>
<accession>A0AAE2ZGR3</accession>
<dbReference type="RefSeq" id="WP_220226593.1">
    <property type="nucleotide sequence ID" value="NZ_JAICBX010000001.1"/>
</dbReference>